<gene>
    <name evidence="1" type="ORF">SS1G_06084</name>
</gene>
<dbReference type="AlphaFoldDB" id="A7EL87"/>
<evidence type="ECO:0000313" key="2">
    <source>
        <dbReference type="Proteomes" id="UP000001312"/>
    </source>
</evidence>
<keyword evidence="2" id="KW-1185">Reference proteome</keyword>
<accession>A7EL87</accession>
<proteinExistence type="predicted"/>
<dbReference type="InParanoid" id="A7EL87"/>
<dbReference type="EMBL" id="CH476627">
    <property type="protein sequence ID" value="EDO03603.1"/>
    <property type="molecule type" value="Genomic_DNA"/>
</dbReference>
<reference evidence="2" key="1">
    <citation type="journal article" date="2011" name="PLoS Genet.">
        <title>Genomic analysis of the necrotrophic fungal pathogens Sclerotinia sclerotiorum and Botrytis cinerea.</title>
        <authorList>
            <person name="Amselem J."/>
            <person name="Cuomo C.A."/>
            <person name="van Kan J.A."/>
            <person name="Viaud M."/>
            <person name="Benito E.P."/>
            <person name="Couloux A."/>
            <person name="Coutinho P.M."/>
            <person name="de Vries R.P."/>
            <person name="Dyer P.S."/>
            <person name="Fillinger S."/>
            <person name="Fournier E."/>
            <person name="Gout L."/>
            <person name="Hahn M."/>
            <person name="Kohn L."/>
            <person name="Lapalu N."/>
            <person name="Plummer K.M."/>
            <person name="Pradier J.M."/>
            <person name="Quevillon E."/>
            <person name="Sharon A."/>
            <person name="Simon A."/>
            <person name="ten Have A."/>
            <person name="Tudzynski B."/>
            <person name="Tudzynski P."/>
            <person name="Wincker P."/>
            <person name="Andrew M."/>
            <person name="Anthouard V."/>
            <person name="Beever R.E."/>
            <person name="Beffa R."/>
            <person name="Benoit I."/>
            <person name="Bouzid O."/>
            <person name="Brault B."/>
            <person name="Chen Z."/>
            <person name="Choquer M."/>
            <person name="Collemare J."/>
            <person name="Cotton P."/>
            <person name="Danchin E.G."/>
            <person name="Da Silva C."/>
            <person name="Gautier A."/>
            <person name="Giraud C."/>
            <person name="Giraud T."/>
            <person name="Gonzalez C."/>
            <person name="Grossetete S."/>
            <person name="Guldener U."/>
            <person name="Henrissat B."/>
            <person name="Howlett B.J."/>
            <person name="Kodira C."/>
            <person name="Kretschmer M."/>
            <person name="Lappartient A."/>
            <person name="Leroch M."/>
            <person name="Levis C."/>
            <person name="Mauceli E."/>
            <person name="Neuveglise C."/>
            <person name="Oeser B."/>
            <person name="Pearson M."/>
            <person name="Poulain J."/>
            <person name="Poussereau N."/>
            <person name="Quesneville H."/>
            <person name="Rascle C."/>
            <person name="Schumacher J."/>
            <person name="Segurens B."/>
            <person name="Sexton A."/>
            <person name="Silva E."/>
            <person name="Sirven C."/>
            <person name="Soanes D.M."/>
            <person name="Talbot N.J."/>
            <person name="Templeton M."/>
            <person name="Yandava C."/>
            <person name="Yarden O."/>
            <person name="Zeng Q."/>
            <person name="Rollins J.A."/>
            <person name="Lebrun M.H."/>
            <person name="Dickman M."/>
        </authorList>
    </citation>
    <scope>NUCLEOTIDE SEQUENCE [LARGE SCALE GENOMIC DNA]</scope>
    <source>
        <strain evidence="2">ATCC 18683 / 1980 / Ss-1</strain>
    </source>
</reference>
<evidence type="ECO:0000313" key="1">
    <source>
        <dbReference type="EMBL" id="EDO03603.1"/>
    </source>
</evidence>
<protein>
    <submittedName>
        <fullName evidence="1">Uncharacterized protein</fullName>
    </submittedName>
</protein>
<sequence>MPLCLGYKHLQSLPPVTAGYQSISPILLSLFKARNVDTPEASVVTIVCIVTRK</sequence>
<name>A7EL87_SCLS1</name>
<dbReference type="HOGENOM" id="CLU_3070093_0_0_1"/>
<dbReference type="RefSeq" id="XP_001593162.1">
    <property type="nucleotide sequence ID" value="XM_001593112.1"/>
</dbReference>
<dbReference type="Proteomes" id="UP000001312">
    <property type="component" value="Unassembled WGS sequence"/>
</dbReference>
<dbReference type="GeneID" id="5489143"/>
<dbReference type="KEGG" id="ssl:SS1G_06084"/>
<organism evidence="1 2">
    <name type="scientific">Sclerotinia sclerotiorum (strain ATCC 18683 / 1980 / Ss-1)</name>
    <name type="common">White mold</name>
    <name type="synonym">Whetzelinia sclerotiorum</name>
    <dbReference type="NCBI Taxonomy" id="665079"/>
    <lineage>
        <taxon>Eukaryota</taxon>
        <taxon>Fungi</taxon>
        <taxon>Dikarya</taxon>
        <taxon>Ascomycota</taxon>
        <taxon>Pezizomycotina</taxon>
        <taxon>Leotiomycetes</taxon>
        <taxon>Helotiales</taxon>
        <taxon>Sclerotiniaceae</taxon>
        <taxon>Sclerotinia</taxon>
    </lineage>
</organism>